<protein>
    <submittedName>
        <fullName evidence="2">Uncharacterized protein</fullName>
    </submittedName>
</protein>
<gene>
    <name evidence="2" type="ORF">HELGO_WM4059</name>
</gene>
<accession>A0A6S6ST21</accession>
<feature type="signal peptide" evidence="1">
    <location>
        <begin position="1"/>
        <end position="20"/>
    </location>
</feature>
<feature type="chain" id="PRO_5027655040" evidence="1">
    <location>
        <begin position="21"/>
        <end position="162"/>
    </location>
</feature>
<keyword evidence="1" id="KW-0732">Signal</keyword>
<sequence>MKLKLLLTFILLNTTSLLYANSLTLEEKRNIAKIEKSTITDFQEKLNKMIDTQLELSIDWESISDVKKIKLLDKGIQQVYIKPLLSTFKNLSSDALGKEALKELIRLERVKKIVFSNKIKTTNKKGISLKNGVLTIDQRAYTNWSTKDVETRAKVIYNVLGL</sequence>
<evidence type="ECO:0000313" key="2">
    <source>
        <dbReference type="EMBL" id="CAA6811699.1"/>
    </source>
</evidence>
<evidence type="ECO:0000256" key="1">
    <source>
        <dbReference type="SAM" id="SignalP"/>
    </source>
</evidence>
<dbReference type="AlphaFoldDB" id="A0A6S6ST21"/>
<reference evidence="2" key="1">
    <citation type="submission" date="2020-01" db="EMBL/GenBank/DDBJ databases">
        <authorList>
            <person name="Meier V. D."/>
            <person name="Meier V D."/>
        </authorList>
    </citation>
    <scope>NUCLEOTIDE SEQUENCE</scope>
    <source>
        <strain evidence="2">HLG_WM_MAG_05</strain>
    </source>
</reference>
<dbReference type="EMBL" id="CACVAU010000038">
    <property type="protein sequence ID" value="CAA6811699.1"/>
    <property type="molecule type" value="Genomic_DNA"/>
</dbReference>
<name>A0A6S6ST21_9BACT</name>
<organism evidence="2">
    <name type="scientific">uncultured Sulfurovum sp</name>
    <dbReference type="NCBI Taxonomy" id="269237"/>
    <lineage>
        <taxon>Bacteria</taxon>
        <taxon>Pseudomonadati</taxon>
        <taxon>Campylobacterota</taxon>
        <taxon>Epsilonproteobacteria</taxon>
        <taxon>Campylobacterales</taxon>
        <taxon>Sulfurovaceae</taxon>
        <taxon>Sulfurovum</taxon>
        <taxon>environmental samples</taxon>
    </lineage>
</organism>
<proteinExistence type="predicted"/>